<dbReference type="GO" id="GO:0003700">
    <property type="term" value="F:DNA-binding transcription factor activity"/>
    <property type="evidence" value="ECO:0007669"/>
    <property type="project" value="InterPro"/>
</dbReference>
<comment type="caution">
    <text evidence="5">The sequence shown here is derived from an EMBL/GenBank/DDBJ whole genome shotgun (WGS) entry which is preliminary data.</text>
</comment>
<evidence type="ECO:0000313" key="5">
    <source>
        <dbReference type="EMBL" id="MCP1676444.1"/>
    </source>
</evidence>
<dbReference type="SMART" id="SM00418">
    <property type="entry name" value="HTH_ARSR"/>
    <property type="match status" value="1"/>
</dbReference>
<protein>
    <submittedName>
        <fullName evidence="5">DNA-binding transcriptional ArsR family regulator</fullName>
    </submittedName>
</protein>
<organism evidence="5 6">
    <name type="scientific">Natronocella acetinitrilica</name>
    <dbReference type="NCBI Taxonomy" id="414046"/>
    <lineage>
        <taxon>Bacteria</taxon>
        <taxon>Pseudomonadati</taxon>
        <taxon>Pseudomonadota</taxon>
        <taxon>Gammaproteobacteria</taxon>
        <taxon>Chromatiales</taxon>
        <taxon>Ectothiorhodospiraceae</taxon>
        <taxon>Natronocella</taxon>
    </lineage>
</organism>
<accession>A0AAE3KD47</accession>
<dbReference type="AlphaFoldDB" id="A0AAE3KD47"/>
<dbReference type="PROSITE" id="PS50987">
    <property type="entry name" value="HTH_ARSR_2"/>
    <property type="match status" value="1"/>
</dbReference>
<gene>
    <name evidence="5" type="ORF">J2T57_003605</name>
</gene>
<keyword evidence="1" id="KW-0805">Transcription regulation</keyword>
<evidence type="ECO:0000259" key="4">
    <source>
        <dbReference type="PROSITE" id="PS50987"/>
    </source>
</evidence>
<dbReference type="PANTHER" id="PTHR43132">
    <property type="entry name" value="ARSENICAL RESISTANCE OPERON REPRESSOR ARSR-RELATED"/>
    <property type="match status" value="1"/>
</dbReference>
<keyword evidence="6" id="KW-1185">Reference proteome</keyword>
<feature type="domain" description="HTH arsR-type" evidence="4">
    <location>
        <begin position="1"/>
        <end position="95"/>
    </location>
</feature>
<evidence type="ECO:0000256" key="2">
    <source>
        <dbReference type="ARBA" id="ARBA00023125"/>
    </source>
</evidence>
<proteinExistence type="predicted"/>
<sequence length="102" mass="11091">MTLENASRSLAALGNPVRLSIFRLLVQAGTAGLNVGDIQRHMEIPASTLSHHLSNLAQAGLVQQTRQGREIICTAEFKRMRDTVDFLTAECCQGVALRDKAS</sequence>
<dbReference type="EMBL" id="JALJXV010000009">
    <property type="protein sequence ID" value="MCP1676444.1"/>
    <property type="molecule type" value="Genomic_DNA"/>
</dbReference>
<dbReference type="InterPro" id="IPR001845">
    <property type="entry name" value="HTH_ArsR_DNA-bd_dom"/>
</dbReference>
<dbReference type="InterPro" id="IPR036388">
    <property type="entry name" value="WH-like_DNA-bd_sf"/>
</dbReference>
<dbReference type="PANTHER" id="PTHR43132:SF2">
    <property type="entry name" value="ARSENICAL RESISTANCE OPERON REPRESSOR ARSR-RELATED"/>
    <property type="match status" value="1"/>
</dbReference>
<dbReference type="GO" id="GO:0003677">
    <property type="term" value="F:DNA binding"/>
    <property type="evidence" value="ECO:0007669"/>
    <property type="project" value="UniProtKB-KW"/>
</dbReference>
<keyword evidence="3" id="KW-0804">Transcription</keyword>
<dbReference type="InterPro" id="IPR011991">
    <property type="entry name" value="ArsR-like_HTH"/>
</dbReference>
<dbReference type="PRINTS" id="PR00778">
    <property type="entry name" value="HTHARSR"/>
</dbReference>
<dbReference type="InterPro" id="IPR051011">
    <property type="entry name" value="Metal_resp_trans_reg"/>
</dbReference>
<dbReference type="Gene3D" id="1.10.10.10">
    <property type="entry name" value="Winged helix-like DNA-binding domain superfamily/Winged helix DNA-binding domain"/>
    <property type="match status" value="1"/>
</dbReference>
<dbReference type="SUPFAM" id="SSF46785">
    <property type="entry name" value="Winged helix' DNA-binding domain"/>
    <property type="match status" value="1"/>
</dbReference>
<evidence type="ECO:0000256" key="3">
    <source>
        <dbReference type="ARBA" id="ARBA00023163"/>
    </source>
</evidence>
<dbReference type="CDD" id="cd00090">
    <property type="entry name" value="HTH_ARSR"/>
    <property type="match status" value="1"/>
</dbReference>
<dbReference type="RefSeq" id="WP_253482598.1">
    <property type="nucleotide sequence ID" value="NZ_JALJXV010000009.1"/>
</dbReference>
<keyword evidence="2 5" id="KW-0238">DNA-binding</keyword>
<dbReference type="Pfam" id="PF12840">
    <property type="entry name" value="HTH_20"/>
    <property type="match status" value="1"/>
</dbReference>
<name>A0AAE3KD47_9GAMM</name>
<dbReference type="InterPro" id="IPR036390">
    <property type="entry name" value="WH_DNA-bd_sf"/>
</dbReference>
<evidence type="ECO:0000256" key="1">
    <source>
        <dbReference type="ARBA" id="ARBA00023015"/>
    </source>
</evidence>
<dbReference type="NCBIfam" id="NF033788">
    <property type="entry name" value="HTH_metalloreg"/>
    <property type="match status" value="1"/>
</dbReference>
<evidence type="ECO:0000313" key="6">
    <source>
        <dbReference type="Proteomes" id="UP001205843"/>
    </source>
</evidence>
<dbReference type="Proteomes" id="UP001205843">
    <property type="component" value="Unassembled WGS sequence"/>
</dbReference>
<reference evidence="5" key="1">
    <citation type="submission" date="2022-03" db="EMBL/GenBank/DDBJ databases">
        <title>Genomic Encyclopedia of Type Strains, Phase III (KMG-III): the genomes of soil and plant-associated and newly described type strains.</title>
        <authorList>
            <person name="Whitman W."/>
        </authorList>
    </citation>
    <scope>NUCLEOTIDE SEQUENCE</scope>
    <source>
        <strain evidence="5">ANL 6-2</strain>
    </source>
</reference>